<dbReference type="PANTHER" id="PTHR32347">
    <property type="entry name" value="EFFLUX SYSTEM COMPONENT YKNX-RELATED"/>
    <property type="match status" value="1"/>
</dbReference>
<dbReference type="InterPro" id="IPR058625">
    <property type="entry name" value="MdtA-like_BSH"/>
</dbReference>
<dbReference type="SUPFAM" id="SSF111369">
    <property type="entry name" value="HlyD-like secretion proteins"/>
    <property type="match status" value="1"/>
</dbReference>
<dbReference type="InterPro" id="IPR050465">
    <property type="entry name" value="UPF0194_transport"/>
</dbReference>
<dbReference type="PANTHER" id="PTHR32347:SF23">
    <property type="entry name" value="BLL5650 PROTEIN"/>
    <property type="match status" value="1"/>
</dbReference>
<evidence type="ECO:0000256" key="2">
    <source>
        <dbReference type="ARBA" id="ARBA00023054"/>
    </source>
</evidence>
<dbReference type="Pfam" id="PF25917">
    <property type="entry name" value="BSH_RND"/>
    <property type="match status" value="1"/>
</dbReference>
<sequence length="283" mass="30549">MAACNDKMGGYDAEGYFESTEVTVSAEANGRILSFDAEEGDSVTAGAIIGCIDTVQLYLTRMQLAKSSESVLSSRPDVASQILALKERLRSMETERERVASLLADGAATQKQMDDLNSGISQLKAQIAAQEKALNNSVSSIDAQSSSIDMQIAQIDDRLSKCRIVSPVSGTVLTKYAEEGEFASAGRPLFKVADLGRVYLRAYVTSAQLAGITLGQEVRVFSDYGGDHVREYPGTVTWIASQSEFTPKNIQTDDERKNLVYAVKIAVDNDGLIKLGMYGGVIF</sequence>
<dbReference type="Gene3D" id="2.40.50.100">
    <property type="match status" value="1"/>
</dbReference>
<keyword evidence="2" id="KW-0175">Coiled coil</keyword>
<dbReference type="Proteomes" id="UP000771749">
    <property type="component" value="Unassembled WGS sequence"/>
</dbReference>
<name>A0A940IGF4_9BACT</name>
<dbReference type="Gene3D" id="2.40.30.170">
    <property type="match status" value="1"/>
</dbReference>
<dbReference type="AlphaFoldDB" id="A0A940IGF4"/>
<reference evidence="4" key="1">
    <citation type="submission" date="2020-10" db="EMBL/GenBank/DDBJ databases">
        <authorList>
            <person name="Gilroy R."/>
        </authorList>
    </citation>
    <scope>NUCLEOTIDE SEQUENCE</scope>
    <source>
        <strain evidence="4">F1-3629</strain>
    </source>
</reference>
<feature type="domain" description="Multidrug resistance protein MdtA-like barrel-sandwich hybrid" evidence="3">
    <location>
        <begin position="21"/>
        <end position="192"/>
    </location>
</feature>
<comment type="caution">
    <text evidence="4">The sequence shown here is derived from an EMBL/GenBank/DDBJ whole genome shotgun (WGS) entry which is preliminary data.</text>
</comment>
<evidence type="ECO:0000256" key="1">
    <source>
        <dbReference type="ARBA" id="ARBA00004196"/>
    </source>
</evidence>
<evidence type="ECO:0000313" key="4">
    <source>
        <dbReference type="EMBL" id="MBO8454596.1"/>
    </source>
</evidence>
<dbReference type="GO" id="GO:0030313">
    <property type="term" value="C:cell envelope"/>
    <property type="evidence" value="ECO:0007669"/>
    <property type="project" value="UniProtKB-SubCell"/>
</dbReference>
<organism evidence="4 5">
    <name type="scientific">Candidatus Cryptobacteroides gallistercoris</name>
    <dbReference type="NCBI Taxonomy" id="2840765"/>
    <lineage>
        <taxon>Bacteria</taxon>
        <taxon>Pseudomonadati</taxon>
        <taxon>Bacteroidota</taxon>
        <taxon>Bacteroidia</taxon>
        <taxon>Bacteroidales</taxon>
        <taxon>Candidatus Cryptobacteroides</taxon>
    </lineage>
</organism>
<gene>
    <name evidence="4" type="ORF">IAC07_07745</name>
</gene>
<dbReference type="EMBL" id="JADIMJ010000119">
    <property type="protein sequence ID" value="MBO8454596.1"/>
    <property type="molecule type" value="Genomic_DNA"/>
</dbReference>
<evidence type="ECO:0000313" key="5">
    <source>
        <dbReference type="Proteomes" id="UP000771749"/>
    </source>
</evidence>
<proteinExistence type="predicted"/>
<protein>
    <submittedName>
        <fullName evidence="4">Efflux RND transporter periplasmic adaptor subunit</fullName>
    </submittedName>
</protein>
<evidence type="ECO:0000259" key="3">
    <source>
        <dbReference type="Pfam" id="PF25917"/>
    </source>
</evidence>
<reference evidence="4" key="2">
    <citation type="journal article" date="2021" name="PeerJ">
        <title>Extensive microbial diversity within the chicken gut microbiome revealed by metagenomics and culture.</title>
        <authorList>
            <person name="Gilroy R."/>
            <person name="Ravi A."/>
            <person name="Getino M."/>
            <person name="Pursley I."/>
            <person name="Horton D.L."/>
            <person name="Alikhan N.F."/>
            <person name="Baker D."/>
            <person name="Gharbi K."/>
            <person name="Hall N."/>
            <person name="Watson M."/>
            <person name="Adriaenssens E.M."/>
            <person name="Foster-Nyarko E."/>
            <person name="Jarju S."/>
            <person name="Secka A."/>
            <person name="Antonio M."/>
            <person name="Oren A."/>
            <person name="Chaudhuri R.R."/>
            <person name="La Ragione R."/>
            <person name="Hildebrand F."/>
            <person name="Pallen M.J."/>
        </authorList>
    </citation>
    <scope>NUCLEOTIDE SEQUENCE</scope>
    <source>
        <strain evidence="4">F1-3629</strain>
    </source>
</reference>
<accession>A0A940IGF4</accession>
<comment type="subcellular location">
    <subcellularLocation>
        <location evidence="1">Cell envelope</location>
    </subcellularLocation>
</comment>